<dbReference type="GO" id="GO:0030246">
    <property type="term" value="F:carbohydrate binding"/>
    <property type="evidence" value="ECO:0007669"/>
    <property type="project" value="InterPro"/>
</dbReference>
<keyword evidence="3" id="KW-1185">Reference proteome</keyword>
<reference evidence="2 3" key="1">
    <citation type="journal article" date="2021" name="Commun. Biol.">
        <title>The genome of Shorea leprosula (Dipterocarpaceae) highlights the ecological relevance of drought in aseasonal tropical rainforests.</title>
        <authorList>
            <person name="Ng K.K.S."/>
            <person name="Kobayashi M.J."/>
            <person name="Fawcett J.A."/>
            <person name="Hatakeyama M."/>
            <person name="Paape T."/>
            <person name="Ng C.H."/>
            <person name="Ang C.C."/>
            <person name="Tnah L.H."/>
            <person name="Lee C.T."/>
            <person name="Nishiyama T."/>
            <person name="Sese J."/>
            <person name="O'Brien M.J."/>
            <person name="Copetti D."/>
            <person name="Mohd Noor M.I."/>
            <person name="Ong R.C."/>
            <person name="Putra M."/>
            <person name="Sireger I.Z."/>
            <person name="Indrioko S."/>
            <person name="Kosugi Y."/>
            <person name="Izuno A."/>
            <person name="Isagi Y."/>
            <person name="Lee S.L."/>
            <person name="Shimizu K.K."/>
        </authorList>
    </citation>
    <scope>NUCLEOTIDE SEQUENCE [LARGE SCALE GENOMIC DNA]</scope>
    <source>
        <strain evidence="2">214</strain>
    </source>
</reference>
<evidence type="ECO:0000313" key="2">
    <source>
        <dbReference type="EMBL" id="GKV26012.1"/>
    </source>
</evidence>
<comment type="caution">
    <text evidence="2">The sequence shown here is derived from an EMBL/GenBank/DDBJ whole genome shotgun (WGS) entry which is preliminary data.</text>
</comment>
<accession>A0AAV5KN21</accession>
<sequence>MDSHVASFSGIDPSYSLPDNVAVITLQELENGKVLLRLAHLYESEEDKDYSVMSSVELKWLFPNKMINKVTEMSLSGNQERTEMEKKRLVWKVDPSSAAEEGKVVQRGGAVDPGKLVVELAPMEIRTFVIDFDYLRVFDA</sequence>
<dbReference type="PANTHER" id="PTHR11607:SF60">
    <property type="entry name" value="ALPHA-MANNOSIDASE"/>
    <property type="match status" value="1"/>
</dbReference>
<dbReference type="GO" id="GO:0004559">
    <property type="term" value="F:alpha-mannosidase activity"/>
    <property type="evidence" value="ECO:0007669"/>
    <property type="project" value="TreeGrafter"/>
</dbReference>
<evidence type="ECO:0000259" key="1">
    <source>
        <dbReference type="Pfam" id="PF17677"/>
    </source>
</evidence>
<feature type="domain" description="Glycosyl hydrolases family 38 C-terminal" evidence="1">
    <location>
        <begin position="20"/>
        <end position="128"/>
    </location>
</feature>
<dbReference type="GO" id="GO:0005975">
    <property type="term" value="P:carbohydrate metabolic process"/>
    <property type="evidence" value="ECO:0007669"/>
    <property type="project" value="InterPro"/>
</dbReference>
<dbReference type="Proteomes" id="UP001054252">
    <property type="component" value="Unassembled WGS sequence"/>
</dbReference>
<evidence type="ECO:0000313" key="3">
    <source>
        <dbReference type="Proteomes" id="UP001054252"/>
    </source>
</evidence>
<dbReference type="FunFam" id="2.60.40.1360:FF:000001">
    <property type="entry name" value="Alpha-mannosidase"/>
    <property type="match status" value="1"/>
</dbReference>
<dbReference type="InterPro" id="IPR011013">
    <property type="entry name" value="Gal_mutarotase_sf_dom"/>
</dbReference>
<organism evidence="2 3">
    <name type="scientific">Rubroshorea leprosula</name>
    <dbReference type="NCBI Taxonomy" id="152421"/>
    <lineage>
        <taxon>Eukaryota</taxon>
        <taxon>Viridiplantae</taxon>
        <taxon>Streptophyta</taxon>
        <taxon>Embryophyta</taxon>
        <taxon>Tracheophyta</taxon>
        <taxon>Spermatophyta</taxon>
        <taxon>Magnoliopsida</taxon>
        <taxon>eudicotyledons</taxon>
        <taxon>Gunneridae</taxon>
        <taxon>Pentapetalae</taxon>
        <taxon>rosids</taxon>
        <taxon>malvids</taxon>
        <taxon>Malvales</taxon>
        <taxon>Dipterocarpaceae</taxon>
        <taxon>Rubroshorea</taxon>
    </lineage>
</organism>
<dbReference type="EMBL" id="BPVZ01000071">
    <property type="protein sequence ID" value="GKV26012.1"/>
    <property type="molecule type" value="Genomic_DNA"/>
</dbReference>
<dbReference type="AlphaFoldDB" id="A0AAV5KN21"/>
<gene>
    <name evidence="2" type="ORF">SLEP1_g35374</name>
</gene>
<dbReference type="Pfam" id="PF17677">
    <property type="entry name" value="Glyco_hydro38C2"/>
    <property type="match status" value="1"/>
</dbReference>
<proteinExistence type="predicted"/>
<name>A0AAV5KN21_9ROSI</name>
<dbReference type="InterPro" id="IPR050843">
    <property type="entry name" value="Glycosyl_Hydrlase_38"/>
</dbReference>
<dbReference type="SUPFAM" id="SSF74650">
    <property type="entry name" value="Galactose mutarotase-like"/>
    <property type="match status" value="1"/>
</dbReference>
<dbReference type="PANTHER" id="PTHR11607">
    <property type="entry name" value="ALPHA-MANNOSIDASE"/>
    <property type="match status" value="1"/>
</dbReference>
<dbReference type="Gene3D" id="2.60.40.1360">
    <property type="match status" value="1"/>
</dbReference>
<protein>
    <recommendedName>
        <fullName evidence="1">Glycosyl hydrolases family 38 C-terminal domain-containing protein</fullName>
    </recommendedName>
</protein>
<dbReference type="InterPro" id="IPR041147">
    <property type="entry name" value="GH38_C"/>
</dbReference>